<dbReference type="EMBL" id="JABXBU010000011">
    <property type="protein sequence ID" value="KAF8791009.1"/>
    <property type="molecule type" value="Genomic_DNA"/>
</dbReference>
<reference evidence="1" key="2">
    <citation type="submission" date="2020-06" db="EMBL/GenBank/DDBJ databases">
        <authorList>
            <person name="Sheffer M."/>
        </authorList>
    </citation>
    <scope>NUCLEOTIDE SEQUENCE</scope>
</reference>
<protein>
    <submittedName>
        <fullName evidence="1">Uncharacterized protein</fullName>
    </submittedName>
</protein>
<name>A0A8T0FN55_ARGBR</name>
<dbReference type="Proteomes" id="UP000807504">
    <property type="component" value="Unassembled WGS sequence"/>
</dbReference>
<organism evidence="1 2">
    <name type="scientific">Argiope bruennichi</name>
    <name type="common">Wasp spider</name>
    <name type="synonym">Aranea bruennichi</name>
    <dbReference type="NCBI Taxonomy" id="94029"/>
    <lineage>
        <taxon>Eukaryota</taxon>
        <taxon>Metazoa</taxon>
        <taxon>Ecdysozoa</taxon>
        <taxon>Arthropoda</taxon>
        <taxon>Chelicerata</taxon>
        <taxon>Arachnida</taxon>
        <taxon>Araneae</taxon>
        <taxon>Araneomorphae</taxon>
        <taxon>Entelegynae</taxon>
        <taxon>Araneoidea</taxon>
        <taxon>Araneidae</taxon>
        <taxon>Argiope</taxon>
    </lineage>
</organism>
<evidence type="ECO:0000313" key="1">
    <source>
        <dbReference type="EMBL" id="KAF8791009.1"/>
    </source>
</evidence>
<reference evidence="1" key="1">
    <citation type="journal article" date="2020" name="bioRxiv">
        <title>Chromosome-level reference genome of the European wasp spider Argiope bruennichi: a resource for studies on range expansion and evolutionary adaptation.</title>
        <authorList>
            <person name="Sheffer M.M."/>
            <person name="Hoppe A."/>
            <person name="Krehenwinkel H."/>
            <person name="Uhl G."/>
            <person name="Kuss A.W."/>
            <person name="Jensen L."/>
            <person name="Jensen C."/>
            <person name="Gillespie R.G."/>
            <person name="Hoff K.J."/>
            <person name="Prost S."/>
        </authorList>
    </citation>
    <scope>NUCLEOTIDE SEQUENCE</scope>
</reference>
<keyword evidence="2" id="KW-1185">Reference proteome</keyword>
<gene>
    <name evidence="1" type="ORF">HNY73_005946</name>
</gene>
<sequence>MAEESNGNFFINKLQQIENELRLSAIIDKIWKVVTENMIAKVEVAKIDRIDMNVIEILNEISEQIQSLQHFRFELERISKDIRKTMVNLELIDEFSLEEKARIYLHLRNIHTGMIVKISRLILIKFNIQKFEREYQLCNFHVFSCHQDIIEGQRQFILSMFPCIQHLRKTNSRVYDLLKYVGEEIPSPEAVAEEDNDFTIKKLKSINIILNKDFNQRYINEEIHGMKIVRDFTTLEENLQLSDSVINIFKEFCDDVNIIIEYVTMERSFRLVRVKNIYSDLPFIYQDILFKLDWLNAAKSVLQKCEEDLNDLEFIEPFNTLAAGLLIRIPRYLCTMDALIFIFKKYEATASTYIRLLKTRVQIVTSSDV</sequence>
<accession>A0A8T0FN55</accession>
<comment type="caution">
    <text evidence="1">The sequence shown here is derived from an EMBL/GenBank/DDBJ whole genome shotgun (WGS) entry which is preliminary data.</text>
</comment>
<evidence type="ECO:0000313" key="2">
    <source>
        <dbReference type="Proteomes" id="UP000807504"/>
    </source>
</evidence>
<dbReference type="AlphaFoldDB" id="A0A8T0FN55"/>
<proteinExistence type="predicted"/>